<sequence length="87" mass="10131">MPIPKSLERNGRAKPAKRATNLSLSTDVLQAAKDLDINISQVCDSYLREYVRTELERHWRKQHAEFISAYNATIEREGLPLEEWKSF</sequence>
<dbReference type="Proteomes" id="UP000223759">
    <property type="component" value="Unassembled WGS sequence"/>
</dbReference>
<dbReference type="InterPro" id="IPR009956">
    <property type="entry name" value="Post-segregation_anti-tox_CcdA"/>
</dbReference>
<dbReference type="EMBL" id="FTPK01000001">
    <property type="protein sequence ID" value="SIT66990.1"/>
    <property type="molecule type" value="Genomic_DNA"/>
</dbReference>
<keyword evidence="3" id="KW-1185">Reference proteome</keyword>
<reference evidence="2 3" key="1">
    <citation type="submission" date="2017-01" db="EMBL/GenBank/DDBJ databases">
        <authorList>
            <person name="Mah S.A."/>
            <person name="Swanson W.J."/>
            <person name="Moy G.W."/>
            <person name="Vacquier V.D."/>
        </authorList>
    </citation>
    <scope>NUCLEOTIDE SEQUENCE [LARGE SCALE GENOMIC DNA]</scope>
    <source>
        <strain evidence="2 3">M9</strain>
    </source>
</reference>
<organism evidence="2 3">
    <name type="scientific">Ectothiorhodosinus mongolicus</name>
    <dbReference type="NCBI Taxonomy" id="233100"/>
    <lineage>
        <taxon>Bacteria</taxon>
        <taxon>Pseudomonadati</taxon>
        <taxon>Pseudomonadota</taxon>
        <taxon>Gammaproteobacteria</taxon>
        <taxon>Chromatiales</taxon>
        <taxon>Ectothiorhodospiraceae</taxon>
        <taxon>Ectothiorhodosinus</taxon>
    </lineage>
</organism>
<dbReference type="RefSeq" id="WP_076755011.1">
    <property type="nucleotide sequence ID" value="NZ_CP023018.1"/>
</dbReference>
<accession>A0A1R3VQJ1</accession>
<protein>
    <submittedName>
        <fullName evidence="2">Antitoxin CcdA</fullName>
    </submittedName>
</protein>
<keyword evidence="1" id="KW-1277">Toxin-antitoxin system</keyword>
<evidence type="ECO:0000313" key="3">
    <source>
        <dbReference type="Proteomes" id="UP000223759"/>
    </source>
</evidence>
<evidence type="ECO:0000313" key="2">
    <source>
        <dbReference type="EMBL" id="SIT66990.1"/>
    </source>
</evidence>
<proteinExistence type="predicted"/>
<dbReference type="OrthoDB" id="7219749at2"/>
<gene>
    <name evidence="2" type="ORF">SAMN05216526_0738</name>
</gene>
<name>A0A1R3VQJ1_9GAMM</name>
<evidence type="ECO:0000256" key="1">
    <source>
        <dbReference type="ARBA" id="ARBA00022649"/>
    </source>
</evidence>
<dbReference type="STRING" id="233100.SAMN05216526_0738"/>
<dbReference type="Pfam" id="PF07362">
    <property type="entry name" value="CcdA"/>
    <property type="match status" value="1"/>
</dbReference>
<dbReference type="AlphaFoldDB" id="A0A1R3VQJ1"/>